<name>A0A5J5EZS4_9PEZI</name>
<dbReference type="GO" id="GO:0006891">
    <property type="term" value="P:intra-Golgi vesicle-mediated transport"/>
    <property type="evidence" value="ECO:0007669"/>
    <property type="project" value="InterPro"/>
</dbReference>
<dbReference type="EMBL" id="VXIS01000071">
    <property type="protein sequence ID" value="KAA8908099.1"/>
    <property type="molecule type" value="Genomic_DNA"/>
</dbReference>
<dbReference type="InterPro" id="IPR019465">
    <property type="entry name" value="Cog5"/>
</dbReference>
<protein>
    <recommendedName>
        <fullName evidence="2">Conserved oligomeric Golgi complex subunit 5</fullName>
    </recommendedName>
</protein>
<keyword evidence="4" id="KW-0472">Membrane</keyword>
<evidence type="ECO:0000313" key="10">
    <source>
        <dbReference type="Proteomes" id="UP000326924"/>
    </source>
</evidence>
<proteinExistence type="predicted"/>
<evidence type="ECO:0000256" key="5">
    <source>
        <dbReference type="SAM" id="Coils"/>
    </source>
</evidence>
<evidence type="ECO:0000259" key="6">
    <source>
        <dbReference type="Pfam" id="PF10392"/>
    </source>
</evidence>
<feature type="domain" description="Conserved oligomeric Golgi complex subunit 5 N-terminal" evidence="6">
    <location>
        <begin position="19"/>
        <end position="151"/>
    </location>
</feature>
<comment type="caution">
    <text evidence="9">The sequence shown here is derived from an EMBL/GenBank/DDBJ whole genome shotgun (WGS) entry which is preliminary data.</text>
</comment>
<evidence type="ECO:0000256" key="3">
    <source>
        <dbReference type="ARBA" id="ARBA00023034"/>
    </source>
</evidence>
<evidence type="ECO:0000313" key="9">
    <source>
        <dbReference type="EMBL" id="KAA8908099.1"/>
    </source>
</evidence>
<evidence type="ECO:0000313" key="8">
    <source>
        <dbReference type="EMBL" id="KAA8908098.1"/>
    </source>
</evidence>
<sequence>MATTTNAQEDEDTTYIDYEAFLEPTFSPYRFANTLITSTNDPSDPSLDLTTPLSRVLFDLQEIDTHIHSLTTTSALPLLAYTDNSYAASSAVLAAVDAQLDSLRRAYERLQKDVAARSLAASEVLTVVERLHSVTTQLRELSRALVIARQIEIQLSELQSDHKALVRAAQNLRELRVGRVLADVDAGVTLAQDLRRHIFAPAETFILNKAREEVVAFDVSTTTTTTTTMPPPGGEVAAQAALALFLLSKEGEGSLLTSAVQSLLNAAVNASLAALTRSLTALTTLDRSVAEVAARCQNLVALQELLMGIALPSDDDDESSNDDNEAVAAAGSKAKSRSLLDPLLRQLDSASLSSMFFRSVAAGLEPRVREVVGRGGANARILKGAKDRVRGALRACVERGLGSPVEFEVAVMVGAAGVLGR</sequence>
<dbReference type="GO" id="GO:0017119">
    <property type="term" value="C:Golgi transport complex"/>
    <property type="evidence" value="ECO:0007669"/>
    <property type="project" value="InterPro"/>
</dbReference>
<reference evidence="9 10" key="1">
    <citation type="submission" date="2019-09" db="EMBL/GenBank/DDBJ databases">
        <title>Draft genome of the ectomycorrhizal ascomycete Sphaerosporella brunnea.</title>
        <authorList>
            <consortium name="DOE Joint Genome Institute"/>
            <person name="Benucci G.M."/>
            <person name="Marozzi G."/>
            <person name="Antonielli L."/>
            <person name="Sanchez S."/>
            <person name="Marco P."/>
            <person name="Wang X."/>
            <person name="Falini L.B."/>
            <person name="Barry K."/>
            <person name="Haridas S."/>
            <person name="Lipzen A."/>
            <person name="Labutti K."/>
            <person name="Grigoriev I.V."/>
            <person name="Murat C."/>
            <person name="Martin F."/>
            <person name="Albertini E."/>
            <person name="Donnini D."/>
            <person name="Bonito G."/>
        </authorList>
    </citation>
    <scope>NUCLEOTIDE SEQUENCE [LARGE SCALE GENOMIC DNA]</scope>
    <source>
        <strain evidence="9 10">Sb_GMNB300</strain>
    </source>
</reference>
<evidence type="ECO:0000256" key="4">
    <source>
        <dbReference type="ARBA" id="ARBA00023136"/>
    </source>
</evidence>
<feature type="domain" description="Conserved oligomeric Golgi complex subunit 5 helical" evidence="7">
    <location>
        <begin position="238"/>
        <end position="391"/>
    </location>
</feature>
<dbReference type="Pfam" id="PF10392">
    <property type="entry name" value="COG5_N"/>
    <property type="match status" value="1"/>
</dbReference>
<dbReference type="PANTHER" id="PTHR13228">
    <property type="entry name" value="CONSERVED OLIGOMERIC GOLGI COMPLEX COMPONENT 5"/>
    <property type="match status" value="1"/>
</dbReference>
<dbReference type="InterPro" id="IPR049176">
    <property type="entry name" value="COG5_N"/>
</dbReference>
<evidence type="ECO:0000256" key="2">
    <source>
        <dbReference type="ARBA" id="ARBA00020974"/>
    </source>
</evidence>
<dbReference type="InParanoid" id="A0A5J5EZS4"/>
<evidence type="ECO:0000256" key="1">
    <source>
        <dbReference type="ARBA" id="ARBA00004395"/>
    </source>
</evidence>
<dbReference type="GO" id="GO:0000139">
    <property type="term" value="C:Golgi membrane"/>
    <property type="evidence" value="ECO:0007669"/>
    <property type="project" value="UniProtKB-SubCell"/>
</dbReference>
<dbReference type="PANTHER" id="PTHR13228:SF3">
    <property type="entry name" value="CONSERVED OLIGOMERIC GOLGI COMPLEX SUBUNIT 5"/>
    <property type="match status" value="1"/>
</dbReference>
<keyword evidence="3" id="KW-0333">Golgi apparatus</keyword>
<keyword evidence="10" id="KW-1185">Reference proteome</keyword>
<organism evidence="9 10">
    <name type="scientific">Sphaerosporella brunnea</name>
    <dbReference type="NCBI Taxonomy" id="1250544"/>
    <lineage>
        <taxon>Eukaryota</taxon>
        <taxon>Fungi</taxon>
        <taxon>Dikarya</taxon>
        <taxon>Ascomycota</taxon>
        <taxon>Pezizomycotina</taxon>
        <taxon>Pezizomycetes</taxon>
        <taxon>Pezizales</taxon>
        <taxon>Pyronemataceae</taxon>
        <taxon>Sphaerosporella</taxon>
    </lineage>
</organism>
<accession>A0A5J5EZS4</accession>
<feature type="coiled-coil region" evidence="5">
    <location>
        <begin position="148"/>
        <end position="175"/>
    </location>
</feature>
<dbReference type="EMBL" id="VXIS01000071">
    <property type="protein sequence ID" value="KAA8908098.1"/>
    <property type="molecule type" value="Genomic_DNA"/>
</dbReference>
<dbReference type="OrthoDB" id="18786at2759"/>
<dbReference type="FunCoup" id="A0A5J5EZS4">
    <property type="interactions" value="26"/>
</dbReference>
<evidence type="ECO:0000259" key="7">
    <source>
        <dbReference type="Pfam" id="PF20649"/>
    </source>
</evidence>
<dbReference type="Pfam" id="PF20649">
    <property type="entry name" value="COG5_C"/>
    <property type="match status" value="1"/>
</dbReference>
<dbReference type="AlphaFoldDB" id="A0A5J5EZS4"/>
<dbReference type="InterPro" id="IPR048485">
    <property type="entry name" value="COG5_helical"/>
</dbReference>
<comment type="subcellular location">
    <subcellularLocation>
        <location evidence="1">Golgi apparatus membrane</location>
        <topology evidence="1">Peripheral membrane protein</topology>
    </subcellularLocation>
</comment>
<dbReference type="Proteomes" id="UP000326924">
    <property type="component" value="Unassembled WGS sequence"/>
</dbReference>
<gene>
    <name evidence="8" type="ORF">FN846DRAFT_681991</name>
    <name evidence="9" type="ORF">FN846DRAFT_682000</name>
</gene>
<keyword evidence="5" id="KW-0175">Coiled coil</keyword>